<evidence type="ECO:0000259" key="4">
    <source>
        <dbReference type="PROSITE" id="PS50102"/>
    </source>
</evidence>
<reference evidence="5" key="1">
    <citation type="submission" date="2022-10" db="EMBL/GenBank/DDBJ databases">
        <authorList>
            <person name="Chen Y."/>
            <person name="Dougan E. K."/>
            <person name="Chan C."/>
            <person name="Rhodes N."/>
            <person name="Thang M."/>
        </authorList>
    </citation>
    <scope>NUCLEOTIDE SEQUENCE</scope>
</reference>
<dbReference type="InterPro" id="IPR021940">
    <property type="entry name" value="CER1-like_C"/>
</dbReference>
<dbReference type="OrthoDB" id="417481at2759"/>
<feature type="region of interest" description="Disordered" evidence="3">
    <location>
        <begin position="645"/>
        <end position="684"/>
    </location>
</feature>
<name>A0A9P1FNR0_9DINO</name>
<evidence type="ECO:0000313" key="5">
    <source>
        <dbReference type="EMBL" id="CAI3980812.1"/>
    </source>
</evidence>
<keyword evidence="7" id="KW-1185">Reference proteome</keyword>
<feature type="compositionally biased region" description="Basic and acidic residues" evidence="3">
    <location>
        <begin position="589"/>
        <end position="605"/>
    </location>
</feature>
<dbReference type="EMBL" id="CAMXCT030000589">
    <property type="protein sequence ID" value="CAL4768124.1"/>
    <property type="molecule type" value="Genomic_DNA"/>
</dbReference>
<dbReference type="InterPro" id="IPR035979">
    <property type="entry name" value="RBD_domain_sf"/>
</dbReference>
<dbReference type="AlphaFoldDB" id="A0A9P1FNR0"/>
<dbReference type="InterPro" id="IPR000504">
    <property type="entry name" value="RRM_dom"/>
</dbReference>
<sequence>MAMALTPCRQLSAVAVDDLITRCLPVTGHFYFMKSHRQAISDMIVQAVKDADDAGVRYLGLAHLNKAEFINQGGKDLLPQLGDRKIRVVHGNTLTAAAVWQALREHTTPKDEIVFAGSTSKIGRALCILLSNRGNTVRMITGCEERFQKIKSEAGEGGKKLVRVQTYEEGVGCRAWILGKWMEPKKIQAMIPPGSLIIDFAVPHVSEEIAKDYRYVNGASLSYIGGQKETDITFCHDVPNTVPACLAAGSPKRLRRCEAAIVHARENTQKHETGEVDVDEVEGWWEKADDAQPSAGFLDEFGMFPLCQESVVIVGRPYDLASTMAQSTWDPRSVAEAKAKKVSYLRGRRCKSDATDKLQAQSPRFHVESPCHSSSQETKSKETSETSFVPDTPSPMMRAAPDLNDVPPLNEGYPGMCEEEMCLPPAWSEEAMYNAGMGYDGDMSGYYGVPMIYNPMSGWSMCMPMDAMQGVPADMTQCEMVAMDGVMLDGDAAQGEDPTALWVDPDMAMCCNMEDGSMMESMGWNMDTAQLNETEQQPEWEAEGKVCTSEKPKKEEHEKKKQDWSDMQDTQPTRWEESRSGNRQSNRKPWRDEGYGWDDHRKDEGSAWDSWDYSWKGKGRVSRRAQRQAGHDTWSDREWRSWYAREESQTIQEEAPAKGDEAPAEGSTSASSSSESLGATGGDSGYTTVMLRNIPNKYTREMLVKQLNQDFKGRFDFVYLPIDFKNKCNVGYGFVNFRTSASCDEFIARYDGVDVRKCLPGLNSKKVAGVTPARVQGLEENVRRLRTGPVMNELVNHPEWMPLLLDDRGEAMAFPMPDHPAPAPKLKRRVRGEEHVGGRGW</sequence>
<organism evidence="5">
    <name type="scientific">Cladocopium goreaui</name>
    <dbReference type="NCBI Taxonomy" id="2562237"/>
    <lineage>
        <taxon>Eukaryota</taxon>
        <taxon>Sar</taxon>
        <taxon>Alveolata</taxon>
        <taxon>Dinophyceae</taxon>
        <taxon>Suessiales</taxon>
        <taxon>Symbiodiniaceae</taxon>
        <taxon>Cladocopium</taxon>
    </lineage>
</organism>
<dbReference type="InterPro" id="IPR007201">
    <property type="entry name" value="Mei2-like_Rrm_C"/>
</dbReference>
<dbReference type="EMBL" id="CAMXCT020000589">
    <property type="protein sequence ID" value="CAL1134187.1"/>
    <property type="molecule type" value="Genomic_DNA"/>
</dbReference>
<dbReference type="Pfam" id="PF12076">
    <property type="entry name" value="CER1-like_C"/>
    <property type="match status" value="1"/>
</dbReference>
<gene>
    <name evidence="5" type="ORF">C1SCF055_LOCUS8665</name>
</gene>
<dbReference type="GO" id="GO:0016020">
    <property type="term" value="C:membrane"/>
    <property type="evidence" value="ECO:0007669"/>
    <property type="project" value="UniProtKB-SubCell"/>
</dbReference>
<dbReference type="PROSITE" id="PS50102">
    <property type="entry name" value="RRM"/>
    <property type="match status" value="1"/>
</dbReference>
<reference evidence="6" key="2">
    <citation type="submission" date="2024-04" db="EMBL/GenBank/DDBJ databases">
        <authorList>
            <person name="Chen Y."/>
            <person name="Shah S."/>
            <person name="Dougan E. K."/>
            <person name="Thang M."/>
            <person name="Chan C."/>
        </authorList>
    </citation>
    <scope>NUCLEOTIDE SEQUENCE [LARGE SCALE GENOMIC DNA]</scope>
</reference>
<dbReference type="InterPro" id="IPR012677">
    <property type="entry name" value="Nucleotide-bd_a/b_plait_sf"/>
</dbReference>
<proteinExistence type="predicted"/>
<dbReference type="EMBL" id="CAMXCT010000589">
    <property type="protein sequence ID" value="CAI3980812.1"/>
    <property type="molecule type" value="Genomic_DNA"/>
</dbReference>
<dbReference type="Pfam" id="PF04059">
    <property type="entry name" value="RRM_2"/>
    <property type="match status" value="1"/>
</dbReference>
<protein>
    <recommendedName>
        <fullName evidence="4">RRM domain-containing protein</fullName>
    </recommendedName>
</protein>
<evidence type="ECO:0000256" key="3">
    <source>
        <dbReference type="SAM" id="MobiDB-lite"/>
    </source>
</evidence>
<accession>A0A9P1FNR0</accession>
<evidence type="ECO:0000313" key="7">
    <source>
        <dbReference type="Proteomes" id="UP001152797"/>
    </source>
</evidence>
<dbReference type="Proteomes" id="UP001152797">
    <property type="component" value="Unassembled WGS sequence"/>
</dbReference>
<feature type="region of interest" description="Disordered" evidence="3">
    <location>
        <begin position="353"/>
        <end position="405"/>
    </location>
</feature>
<dbReference type="GO" id="GO:0003723">
    <property type="term" value="F:RNA binding"/>
    <property type="evidence" value="ECO:0007669"/>
    <property type="project" value="UniProtKB-UniRule"/>
</dbReference>
<evidence type="ECO:0000256" key="1">
    <source>
        <dbReference type="ARBA" id="ARBA00004141"/>
    </source>
</evidence>
<comment type="subcellular location">
    <subcellularLocation>
        <location evidence="1">Membrane</location>
        <topology evidence="1">Multi-pass membrane protein</topology>
    </subcellularLocation>
</comment>
<dbReference type="CDD" id="cd12277">
    <property type="entry name" value="RRM3_MEI2_EAR1_like"/>
    <property type="match status" value="1"/>
</dbReference>
<feature type="domain" description="RRM" evidence="4">
    <location>
        <begin position="687"/>
        <end position="767"/>
    </location>
</feature>
<feature type="compositionally biased region" description="Basic and acidic residues" evidence="3">
    <location>
        <begin position="542"/>
        <end position="564"/>
    </location>
</feature>
<feature type="compositionally biased region" description="Low complexity" evidence="3">
    <location>
        <begin position="664"/>
        <end position="678"/>
    </location>
</feature>
<dbReference type="SUPFAM" id="SSF54928">
    <property type="entry name" value="RNA-binding domain, RBD"/>
    <property type="match status" value="1"/>
</dbReference>
<feature type="region of interest" description="Disordered" evidence="3">
    <location>
        <begin position="532"/>
        <end position="609"/>
    </location>
</feature>
<evidence type="ECO:0000313" key="6">
    <source>
        <dbReference type="EMBL" id="CAL1134187.1"/>
    </source>
</evidence>
<keyword evidence="2" id="KW-0694">RNA-binding</keyword>
<feature type="compositionally biased region" description="Basic and acidic residues" evidence="3">
    <location>
        <begin position="831"/>
        <end position="841"/>
    </location>
</feature>
<dbReference type="Gene3D" id="3.30.70.330">
    <property type="match status" value="1"/>
</dbReference>
<feature type="region of interest" description="Disordered" evidence="3">
    <location>
        <begin position="818"/>
        <end position="841"/>
    </location>
</feature>
<evidence type="ECO:0000256" key="2">
    <source>
        <dbReference type="PROSITE-ProRule" id="PRU00176"/>
    </source>
</evidence>
<comment type="caution">
    <text evidence="5">The sequence shown here is derived from an EMBL/GenBank/DDBJ whole genome shotgun (WGS) entry which is preliminary data.</text>
</comment>